<dbReference type="InterPro" id="IPR018719">
    <property type="entry name" value="DUF2243_membrane"/>
</dbReference>
<feature type="transmembrane region" description="Helical" evidence="1">
    <location>
        <begin position="110"/>
        <end position="131"/>
    </location>
</feature>
<feature type="transmembrane region" description="Helical" evidence="1">
    <location>
        <begin position="80"/>
        <end position="98"/>
    </location>
</feature>
<reference evidence="2" key="1">
    <citation type="journal article" date="2014" name="Int. J. Syst. Evol. Microbiol.">
        <title>Complete genome of a new Firmicutes species belonging to the dominant human colonic microbiota ('Ruminococcus bicirculans') reveals two chromosomes and a selective capacity to utilize plant glucans.</title>
        <authorList>
            <consortium name="NISC Comparative Sequencing Program"/>
            <person name="Wegmann U."/>
            <person name="Louis P."/>
            <person name="Goesmann A."/>
            <person name="Henrissat B."/>
            <person name="Duncan S.H."/>
            <person name="Flint H.J."/>
        </authorList>
    </citation>
    <scope>NUCLEOTIDE SEQUENCE</scope>
    <source>
        <strain evidence="2">VKM Ac-1246</strain>
    </source>
</reference>
<proteinExistence type="predicted"/>
<feature type="transmembrane region" description="Helical" evidence="1">
    <location>
        <begin position="151"/>
        <end position="170"/>
    </location>
</feature>
<sequence length="196" mass="21177">MHISAPVRGYVVAVATPTNAPHRKTMPSKASGLLYGLGFGGFVDGIVLHQILQWHHMVSHVEGYPADTVAGLEVNTLADGFFHVATWLLVLAGSITAIKAWREGRLAPSWAFHFGLVLAGWGIFNVVEGVVNHHLLGVHHVRDDVGSPMSWDIAFLVFGVLLIAGGWLLHAHGVRAMERRTTADTRPEGDDATSEP</sequence>
<evidence type="ECO:0000313" key="2">
    <source>
        <dbReference type="EMBL" id="GLJ66715.1"/>
    </source>
</evidence>
<dbReference type="EMBL" id="BSEL01000002">
    <property type="protein sequence ID" value="GLJ66715.1"/>
    <property type="molecule type" value="Genomic_DNA"/>
</dbReference>
<keyword evidence="1" id="KW-1133">Transmembrane helix</keyword>
<comment type="caution">
    <text evidence="2">The sequence shown here is derived from an EMBL/GenBank/DDBJ whole genome shotgun (WGS) entry which is preliminary data.</text>
</comment>
<keyword evidence="3" id="KW-1185">Reference proteome</keyword>
<reference evidence="2" key="2">
    <citation type="submission" date="2023-01" db="EMBL/GenBank/DDBJ databases">
        <authorList>
            <person name="Sun Q."/>
            <person name="Evtushenko L."/>
        </authorList>
    </citation>
    <scope>NUCLEOTIDE SEQUENCE</scope>
    <source>
        <strain evidence="2">VKM Ac-1246</strain>
    </source>
</reference>
<protein>
    <submittedName>
        <fullName evidence="2">Membrane protein</fullName>
    </submittedName>
</protein>
<dbReference type="Proteomes" id="UP001142292">
    <property type="component" value="Unassembled WGS sequence"/>
</dbReference>
<evidence type="ECO:0000256" key="1">
    <source>
        <dbReference type="SAM" id="Phobius"/>
    </source>
</evidence>
<accession>A0ABQ5SRG3</accession>
<gene>
    <name evidence="2" type="ORF">GCM10017579_07510</name>
</gene>
<name>A0ABQ5SRG3_9ACTN</name>
<keyword evidence="1" id="KW-0472">Membrane</keyword>
<keyword evidence="1" id="KW-0812">Transmembrane</keyword>
<organism evidence="2 3">
    <name type="scientific">Nocardioides luteus</name>
    <dbReference type="NCBI Taxonomy" id="1844"/>
    <lineage>
        <taxon>Bacteria</taxon>
        <taxon>Bacillati</taxon>
        <taxon>Actinomycetota</taxon>
        <taxon>Actinomycetes</taxon>
        <taxon>Propionibacteriales</taxon>
        <taxon>Nocardioidaceae</taxon>
        <taxon>Nocardioides</taxon>
    </lineage>
</organism>
<feature type="transmembrane region" description="Helical" evidence="1">
    <location>
        <begin position="32"/>
        <end position="52"/>
    </location>
</feature>
<dbReference type="Pfam" id="PF10002">
    <property type="entry name" value="DUF2243"/>
    <property type="match status" value="1"/>
</dbReference>
<evidence type="ECO:0000313" key="3">
    <source>
        <dbReference type="Proteomes" id="UP001142292"/>
    </source>
</evidence>